<dbReference type="SMART" id="SM00355">
    <property type="entry name" value="ZnF_C2H2"/>
    <property type="match status" value="2"/>
</dbReference>
<dbReference type="Gene3D" id="3.30.160.60">
    <property type="entry name" value="Classic Zinc Finger"/>
    <property type="match status" value="1"/>
</dbReference>
<organism evidence="2 3">
    <name type="scientific">Litomosoides sigmodontis</name>
    <name type="common">Filarial nematode worm</name>
    <dbReference type="NCBI Taxonomy" id="42156"/>
    <lineage>
        <taxon>Eukaryota</taxon>
        <taxon>Metazoa</taxon>
        <taxon>Ecdysozoa</taxon>
        <taxon>Nematoda</taxon>
        <taxon>Chromadorea</taxon>
        <taxon>Rhabditida</taxon>
        <taxon>Spirurina</taxon>
        <taxon>Spiruromorpha</taxon>
        <taxon>Filarioidea</taxon>
        <taxon>Onchocercidae</taxon>
        <taxon>Litomosoides</taxon>
    </lineage>
</organism>
<protein>
    <recommendedName>
        <fullName evidence="1">C2H2-type domain-containing protein</fullName>
    </recommendedName>
</protein>
<dbReference type="EMBL" id="UYRX01000737">
    <property type="protein sequence ID" value="VDK85833.1"/>
    <property type="molecule type" value="Genomic_DNA"/>
</dbReference>
<evidence type="ECO:0000313" key="2">
    <source>
        <dbReference type="EMBL" id="VDK85833.1"/>
    </source>
</evidence>
<reference evidence="2 3" key="1">
    <citation type="submission" date="2018-08" db="EMBL/GenBank/DDBJ databases">
        <authorList>
            <person name="Laetsch R D."/>
            <person name="Stevens L."/>
            <person name="Kumar S."/>
            <person name="Blaxter L. M."/>
        </authorList>
    </citation>
    <scope>NUCLEOTIDE SEQUENCE [LARGE SCALE GENOMIC DNA]</scope>
</reference>
<dbReference type="STRING" id="42156.A0A3P6TR72"/>
<dbReference type="Proteomes" id="UP000277928">
    <property type="component" value="Unassembled WGS sequence"/>
</dbReference>
<dbReference type="OrthoDB" id="6077919at2759"/>
<keyword evidence="3" id="KW-1185">Reference proteome</keyword>
<sequence length="578" mass="64980">MTEAQGHHHRIRKRHRGEIANPANTLDGLVAKRADDVGARDSLHNRYLTEAEAIEAPTDDQEMKISFSPQQFRVMWINPEIKFPYFIFPMRYTPNNYYSALKWILTCQQGPAPFVAIAEKSHGIRVVSKYSRSKTFHNSTSTLNRTESQEEKGQMSTIGKDVGLRCRKSKTVRLPLMYRCVICMFEQDSVLVLMSHLKNAHNALPYECHSCGSSFIDAHTTMKHFTEKTACRRTDLKINIAPPNITRNNFNVKPSLALLDEAARRAAQELFGKSSAITSTLPTTSSSRFEAEDPSTVDDSGNEIIHNCVFCNWTARKMCAVEEHMRMHIINPSLLMEPIDEIVANSPATQMKVSTNSTAMAEQALAISRYFDFRALLSVLKQQATFDSVHSMRTLTSMPTLLSEWLLRGPSAFKQVAAIPEENTPVARFTSYSGVYDIQQKKSTQQLNCLFPNTADANISCNSVTLTSNFDPDGRSDNFYHVNSISCDVPEESSVSVSSTPPNHLISESVIKAVQYCCKRHDALFSSIPVTEDKIQKLIGLPDLPKDETSQRNQPEVAHRLNMRKEDDDFVDVVQLDG</sequence>
<dbReference type="AlphaFoldDB" id="A0A3P6TR72"/>
<name>A0A3P6TR72_LITSI</name>
<feature type="domain" description="C2H2-type" evidence="1">
    <location>
        <begin position="306"/>
        <end position="328"/>
    </location>
</feature>
<accession>A0A3P6TR72</accession>
<feature type="domain" description="C2H2-type" evidence="1">
    <location>
        <begin position="178"/>
        <end position="201"/>
    </location>
</feature>
<proteinExistence type="predicted"/>
<evidence type="ECO:0000259" key="1">
    <source>
        <dbReference type="SMART" id="SM00355"/>
    </source>
</evidence>
<dbReference type="OMA" id="LPYECHS"/>
<dbReference type="InterPro" id="IPR013087">
    <property type="entry name" value="Znf_C2H2_type"/>
</dbReference>
<evidence type="ECO:0000313" key="3">
    <source>
        <dbReference type="Proteomes" id="UP000277928"/>
    </source>
</evidence>
<gene>
    <name evidence="2" type="ORF">NLS_LOCUS7313</name>
</gene>